<keyword evidence="1" id="KW-1133">Transmembrane helix</keyword>
<dbReference type="RefSeq" id="WP_201095053.1">
    <property type="nucleotide sequence ID" value="NZ_CP067393.1"/>
</dbReference>
<organism evidence="2 3">
    <name type="scientific">Entomomonas asaccharolytica</name>
    <dbReference type="NCBI Taxonomy" id="2785331"/>
    <lineage>
        <taxon>Bacteria</taxon>
        <taxon>Pseudomonadati</taxon>
        <taxon>Pseudomonadota</taxon>
        <taxon>Gammaproteobacteria</taxon>
        <taxon>Pseudomonadales</taxon>
        <taxon>Pseudomonadaceae</taxon>
        <taxon>Entomomonas</taxon>
    </lineage>
</organism>
<keyword evidence="3" id="KW-1185">Reference proteome</keyword>
<proteinExistence type="predicted"/>
<evidence type="ECO:0000313" key="2">
    <source>
        <dbReference type="EMBL" id="QQP86709.1"/>
    </source>
</evidence>
<dbReference type="EMBL" id="CP067393">
    <property type="protein sequence ID" value="QQP86709.1"/>
    <property type="molecule type" value="Genomic_DNA"/>
</dbReference>
<dbReference type="KEGG" id="eaz:JHT90_05580"/>
<feature type="transmembrane region" description="Helical" evidence="1">
    <location>
        <begin position="6"/>
        <end position="24"/>
    </location>
</feature>
<protein>
    <submittedName>
        <fullName evidence="2">Uncharacterized protein</fullName>
    </submittedName>
</protein>
<sequence length="57" mass="6409">MTTFEIVLILLIIACCLLGFGFNFRQHNWGIAIMWLGAITMLSAIAYKIYDVTQIVG</sequence>
<evidence type="ECO:0000313" key="3">
    <source>
        <dbReference type="Proteomes" id="UP000595278"/>
    </source>
</evidence>
<name>A0A974NHS8_9GAMM</name>
<accession>A0A974NHS8</accession>
<feature type="transmembrane region" description="Helical" evidence="1">
    <location>
        <begin position="31"/>
        <end position="50"/>
    </location>
</feature>
<keyword evidence="1" id="KW-0812">Transmembrane</keyword>
<dbReference type="AlphaFoldDB" id="A0A974NHS8"/>
<evidence type="ECO:0000256" key="1">
    <source>
        <dbReference type="SAM" id="Phobius"/>
    </source>
</evidence>
<reference evidence="2 3" key="1">
    <citation type="submission" date="2021-01" db="EMBL/GenBank/DDBJ databases">
        <title>Entomomonas sp. F2A isolated from a house cricket (Acheta domesticus).</title>
        <authorList>
            <person name="Spergser J."/>
            <person name="Busse H.-J."/>
        </authorList>
    </citation>
    <scope>NUCLEOTIDE SEQUENCE [LARGE SCALE GENOMIC DNA]</scope>
    <source>
        <strain evidence="2 3">F2A</strain>
    </source>
</reference>
<keyword evidence="1" id="KW-0472">Membrane</keyword>
<gene>
    <name evidence="2" type="ORF">JHT90_05580</name>
</gene>
<dbReference type="Proteomes" id="UP000595278">
    <property type="component" value="Chromosome"/>
</dbReference>